<dbReference type="RefSeq" id="XP_019633253.1">
    <property type="nucleotide sequence ID" value="XM_019777694.1"/>
</dbReference>
<dbReference type="PANTHER" id="PTHR10974:SF1">
    <property type="entry name" value="FI08016P-RELATED"/>
    <property type="match status" value="1"/>
</dbReference>
<keyword evidence="2" id="KW-1185">Reference proteome</keyword>
<proteinExistence type="predicted"/>
<feature type="region of interest" description="Disordered" evidence="1">
    <location>
        <begin position="126"/>
        <end position="147"/>
    </location>
</feature>
<dbReference type="Pfam" id="PF02995">
    <property type="entry name" value="DUF229"/>
    <property type="match status" value="1"/>
</dbReference>
<dbReference type="KEGG" id="bbel:109476688"/>
<dbReference type="OrthoDB" id="413313at2759"/>
<dbReference type="Proteomes" id="UP000515135">
    <property type="component" value="Unplaced"/>
</dbReference>
<dbReference type="GO" id="GO:0005615">
    <property type="term" value="C:extracellular space"/>
    <property type="evidence" value="ECO:0007669"/>
    <property type="project" value="TreeGrafter"/>
</dbReference>
<dbReference type="CDD" id="cd16021">
    <property type="entry name" value="ALP_like"/>
    <property type="match status" value="1"/>
</dbReference>
<accession>A0A6P4Z9A1</accession>
<feature type="compositionally biased region" description="Polar residues" evidence="1">
    <location>
        <begin position="135"/>
        <end position="147"/>
    </location>
</feature>
<feature type="region of interest" description="Disordered" evidence="1">
    <location>
        <begin position="194"/>
        <end position="214"/>
    </location>
</feature>
<protein>
    <submittedName>
        <fullName evidence="3">Uncharacterized protein LOC109476688</fullName>
    </submittedName>
</protein>
<evidence type="ECO:0000256" key="1">
    <source>
        <dbReference type="SAM" id="MobiDB-lite"/>
    </source>
</evidence>
<feature type="compositionally biased region" description="Basic and acidic residues" evidence="1">
    <location>
        <begin position="201"/>
        <end position="213"/>
    </location>
</feature>
<dbReference type="InterPro" id="IPR017850">
    <property type="entry name" value="Alkaline_phosphatase_core_sf"/>
</dbReference>
<sequence>MRILRRTRGSFCLVLTAGVLLSFGYILVAPSNPREAKNKNADRLNTIPISTVMDHEEIRGDSSSFPASYLSTHEVDKFDNEDSTGTEERNAVNNFNAESKNSVPTTELIDRDTDVLRIEEATVHTEVGQDGKPVQTLTRPSRNFNNDLRNEAGVTEVRVSKRKTGGELANEHPYGQTYSKVENVNERSFPATIRRNSAQKRKVDSDGEARKYSQEQPLCKYPDLQMQSSEFNYLFENITDLYCGHHSIDYLTYLDETSRTEESPWDLIKLNFSAILPTQKLLNCTYSKVTRFDDYQVLYTTLHTEVFVSNERSLQFTFKDQFAKVSCFLEENVFNQTQQEWVKVIREHNNMFVQVVRNENLVEDKRAIIEKEGRMKKALGHGMNVLMVGVDSTSRMNFMRKLPQTFKYFTETLEGHVLKGYHVIGDGTTAQFLGMLSGFHEEELPNAKTGVANSTTCDVFPLVWKKFRRMGYTTMHAEDEAWTGTFTFRIRGFEEQPTDHYMRTFWVAQEQLPESDEWYCFGATPKHHYTLKYAREFVEAYHDIPKFAIAFHTELSHDSLNMVQVADQDILTLIKSWKDKGYLDNTVFILFADHGARYGGLRKFLQGRLEERLPFFGIAVPPWMKERHPEIVQNLKKNEERLTTAFDFHKTLQHIMDYPGDPSIFQGHGISLFQEIPLNRTCEDASIADHWCTCLQSVPVDIRNKVVREAAEFAVSYMNRLTEMHRSLCAVLFLKNITHAEVVKPNQKLLQFAGSDRMFRNALFGKNLDVPFLDFRITLETGPNGGAYEVSVKKWLSDNRAEITGDISRINVYGDHPKCIQDKFPRLRKYCFCKEFLEHVPPE</sequence>
<gene>
    <name evidence="3" type="primary">LOC109476688</name>
</gene>
<dbReference type="FunFam" id="3.40.720.10:FF:000017">
    <property type="entry name" value="Predicted protein"/>
    <property type="match status" value="1"/>
</dbReference>
<dbReference type="Gene3D" id="3.40.720.10">
    <property type="entry name" value="Alkaline Phosphatase, subunit A"/>
    <property type="match status" value="1"/>
</dbReference>
<organism evidence="2 3">
    <name type="scientific">Branchiostoma belcheri</name>
    <name type="common">Amphioxus</name>
    <dbReference type="NCBI Taxonomy" id="7741"/>
    <lineage>
        <taxon>Eukaryota</taxon>
        <taxon>Metazoa</taxon>
        <taxon>Chordata</taxon>
        <taxon>Cephalochordata</taxon>
        <taxon>Leptocardii</taxon>
        <taxon>Amphioxiformes</taxon>
        <taxon>Branchiostomatidae</taxon>
        <taxon>Branchiostoma</taxon>
    </lineage>
</organism>
<dbReference type="InterPro" id="IPR004245">
    <property type="entry name" value="DUF229"/>
</dbReference>
<evidence type="ECO:0000313" key="3">
    <source>
        <dbReference type="RefSeq" id="XP_019633253.1"/>
    </source>
</evidence>
<dbReference type="AlphaFoldDB" id="A0A6P4Z9A1"/>
<evidence type="ECO:0000313" key="2">
    <source>
        <dbReference type="Proteomes" id="UP000515135"/>
    </source>
</evidence>
<dbReference type="SUPFAM" id="SSF53649">
    <property type="entry name" value="Alkaline phosphatase-like"/>
    <property type="match status" value="1"/>
</dbReference>
<dbReference type="GeneID" id="109476688"/>
<dbReference type="PANTHER" id="PTHR10974">
    <property type="entry name" value="FI08016P-RELATED"/>
    <property type="match status" value="1"/>
</dbReference>
<reference evidence="3" key="1">
    <citation type="submission" date="2025-08" db="UniProtKB">
        <authorList>
            <consortium name="RefSeq"/>
        </authorList>
    </citation>
    <scope>IDENTIFICATION</scope>
    <source>
        <tissue evidence="3">Gonad</tissue>
    </source>
</reference>
<name>A0A6P4Z9A1_BRABE</name>